<organism evidence="1">
    <name type="scientific">Acidithiobacillus ferrivorans</name>
    <dbReference type="NCBI Taxonomy" id="160808"/>
    <lineage>
        <taxon>Bacteria</taxon>
        <taxon>Pseudomonadati</taxon>
        <taxon>Pseudomonadota</taxon>
        <taxon>Acidithiobacillia</taxon>
        <taxon>Acidithiobacillales</taxon>
        <taxon>Acidithiobacillaceae</taxon>
        <taxon>Acidithiobacillus</taxon>
    </lineage>
</organism>
<dbReference type="RefSeq" id="WP_156103893.1">
    <property type="nucleotide sequence ID" value="NZ_CCCS020000035.1"/>
</dbReference>
<gene>
    <name evidence="2" type="ORF">AFERRI_10729</name>
    <name evidence="1" type="ORF">AFERRI_400449</name>
</gene>
<sequence>MLSEAEIHEKCENIATEAYRGCGQSDILWANNVRTMIDGWLHSITDENERQLIITIAEQHGYSTDEYSDPDMCRHGLDYDCCPCGCGEL</sequence>
<keyword evidence="3" id="KW-1185">Reference proteome</keyword>
<evidence type="ECO:0000313" key="2">
    <source>
        <dbReference type="EMBL" id="SMH64695.1"/>
    </source>
</evidence>
<dbReference type="EMBL" id="CCCS020000035">
    <property type="protein sequence ID" value="CDQ10668.1"/>
    <property type="molecule type" value="Genomic_DNA"/>
</dbReference>
<evidence type="ECO:0000313" key="3">
    <source>
        <dbReference type="Proteomes" id="UP000193925"/>
    </source>
</evidence>
<proteinExistence type="predicted"/>
<dbReference type="EMBL" id="LT841305">
    <property type="protein sequence ID" value="SMH64695.1"/>
    <property type="molecule type" value="Genomic_DNA"/>
</dbReference>
<dbReference type="AlphaFoldDB" id="A0A060UV62"/>
<name>A0A060UV62_9PROT</name>
<dbReference type="Proteomes" id="UP000193925">
    <property type="component" value="Chromosome AFERRI"/>
</dbReference>
<reference evidence="2 3" key="3">
    <citation type="submission" date="2017-03" db="EMBL/GenBank/DDBJ databases">
        <authorList>
            <person name="Regsiter A."/>
            <person name="William W."/>
        </authorList>
    </citation>
    <scope>NUCLEOTIDE SEQUENCE [LARGE SCALE GENOMIC DNA]</scope>
    <source>
        <strain evidence="2">PRJEB5721</strain>
    </source>
</reference>
<reference evidence="1" key="2">
    <citation type="submission" date="2014-07" db="EMBL/GenBank/DDBJ databases">
        <title>Initial genome analysis of the psychrotolerant acidophile Acidithiobacillus ferrivorans CF27: insights into iron and sulfur oxidation pathways and into biofilm formation.</title>
        <authorList>
            <person name="Talla E."/>
            <person name="Hedrich S."/>
            <person name="Mangenot S."/>
            <person name="Ji B."/>
            <person name="Johnson D.B."/>
            <person name="Barbe V."/>
            <person name="Bonnefoy V."/>
        </authorList>
    </citation>
    <scope>NUCLEOTIDE SEQUENCE [LARGE SCALE GENOMIC DNA]</scope>
    <source>
        <strain evidence="1">CF27</strain>
    </source>
</reference>
<reference evidence="1" key="1">
    <citation type="submission" date="2014-03" db="EMBL/GenBank/DDBJ databases">
        <authorList>
            <person name="Genoscope - CEA"/>
        </authorList>
    </citation>
    <scope>NUCLEOTIDE SEQUENCE [LARGE SCALE GENOMIC DNA]</scope>
    <source>
        <strain evidence="1">CF27</strain>
    </source>
</reference>
<protein>
    <submittedName>
        <fullName evidence="1 2">Plasmid-like protein</fullName>
    </submittedName>
</protein>
<evidence type="ECO:0000313" key="1">
    <source>
        <dbReference type="EMBL" id="CDQ10668.1"/>
    </source>
</evidence>
<accession>A0A060UV62</accession>